<dbReference type="EMBL" id="BPVZ01000021">
    <property type="protein sequence ID" value="GKV03862.1"/>
    <property type="molecule type" value="Genomic_DNA"/>
</dbReference>
<comment type="caution">
    <text evidence="1">The sequence shown here is derived from an EMBL/GenBank/DDBJ whole genome shotgun (WGS) entry which is preliminary data.</text>
</comment>
<reference evidence="1 2" key="1">
    <citation type="journal article" date="2021" name="Commun. Biol.">
        <title>The genome of Shorea leprosula (Dipterocarpaceae) highlights the ecological relevance of drought in aseasonal tropical rainforests.</title>
        <authorList>
            <person name="Ng K.K.S."/>
            <person name="Kobayashi M.J."/>
            <person name="Fawcett J.A."/>
            <person name="Hatakeyama M."/>
            <person name="Paape T."/>
            <person name="Ng C.H."/>
            <person name="Ang C.C."/>
            <person name="Tnah L.H."/>
            <person name="Lee C.T."/>
            <person name="Nishiyama T."/>
            <person name="Sese J."/>
            <person name="O'Brien M.J."/>
            <person name="Copetti D."/>
            <person name="Mohd Noor M.I."/>
            <person name="Ong R.C."/>
            <person name="Putra M."/>
            <person name="Sireger I.Z."/>
            <person name="Indrioko S."/>
            <person name="Kosugi Y."/>
            <person name="Izuno A."/>
            <person name="Isagi Y."/>
            <person name="Lee S.L."/>
            <person name="Shimizu K.K."/>
        </authorList>
    </citation>
    <scope>NUCLEOTIDE SEQUENCE [LARGE SCALE GENOMIC DNA]</scope>
    <source>
        <strain evidence="1">214</strain>
    </source>
</reference>
<organism evidence="1 2">
    <name type="scientific">Rubroshorea leprosula</name>
    <dbReference type="NCBI Taxonomy" id="152421"/>
    <lineage>
        <taxon>Eukaryota</taxon>
        <taxon>Viridiplantae</taxon>
        <taxon>Streptophyta</taxon>
        <taxon>Embryophyta</taxon>
        <taxon>Tracheophyta</taxon>
        <taxon>Spermatophyta</taxon>
        <taxon>Magnoliopsida</taxon>
        <taxon>eudicotyledons</taxon>
        <taxon>Gunneridae</taxon>
        <taxon>Pentapetalae</taxon>
        <taxon>rosids</taxon>
        <taxon>malvids</taxon>
        <taxon>Malvales</taxon>
        <taxon>Dipterocarpaceae</taxon>
        <taxon>Rubroshorea</taxon>
    </lineage>
</organism>
<sequence>MSSTSHEDELKPWIDINNSMFNIDTYSLGRVIPITIK</sequence>
<keyword evidence="2" id="KW-1185">Reference proteome</keyword>
<accession>A0AAV5IPR5</accession>
<proteinExistence type="predicted"/>
<dbReference type="AlphaFoldDB" id="A0AAV5IPR5"/>
<evidence type="ECO:0000313" key="1">
    <source>
        <dbReference type="EMBL" id="GKV03862.1"/>
    </source>
</evidence>
<gene>
    <name evidence="1" type="ORF">SLEP1_g16104</name>
</gene>
<evidence type="ECO:0000313" key="2">
    <source>
        <dbReference type="Proteomes" id="UP001054252"/>
    </source>
</evidence>
<dbReference type="Proteomes" id="UP001054252">
    <property type="component" value="Unassembled WGS sequence"/>
</dbReference>
<name>A0AAV5IPR5_9ROSI</name>
<protein>
    <submittedName>
        <fullName evidence="1">Uncharacterized protein</fullName>
    </submittedName>
</protein>